<dbReference type="EMBL" id="CP014924">
    <property type="protein sequence ID" value="ANZ66632.1"/>
    <property type="molecule type" value="Genomic_DNA"/>
</dbReference>
<reference evidence="1 2" key="1">
    <citation type="submission" date="2016-03" db="EMBL/GenBank/DDBJ databases">
        <title>Pediococcus and Lactobacillus from brewery environment - whole genome sequencing and assembly.</title>
        <authorList>
            <person name="Behr J."/>
            <person name="Geissler A.J."/>
            <person name="Vogel R.F."/>
        </authorList>
    </citation>
    <scope>NUCLEOTIDE SEQUENCE [LARGE SCALE GENOMIC DNA]</scope>
    <source>
        <strain evidence="1 2">TMW 1.1995</strain>
    </source>
</reference>
<dbReference type="RefSeq" id="WP_065901971.1">
    <property type="nucleotide sequence ID" value="NZ_CP014912.1"/>
</dbReference>
<accession>A0A1B2IX83</accession>
<evidence type="ECO:0000313" key="2">
    <source>
        <dbReference type="Proteomes" id="UP000093267"/>
    </source>
</evidence>
<dbReference type="AlphaFoldDB" id="A0A1B2IX83"/>
<sequence length="266" mass="29730">MTLNQTFIHTPIGLINPNFNQLLINGQVTLSLRGAPNGVFTHDVEGNFSEIINFNAAREIDEIGIVNLLPSDSQDYAIREQLSQFTVAGSKTIPELMKKVTLKQLANGIVIKLTSDYFLVTPSFFSGDTFLNSGQQLPTYQPLTTSGTLYTDNHNRHYVIPLPTRVNRIHLVGSSQPVTYFDATTVSTTDMLLILDDTAKQFRIERPSSNLSQQYASQKSHSGSLIVKTLNGFELLPPSFFTQDIIVNELADQWLHAVERNDKAEW</sequence>
<keyword evidence="2" id="KW-1185">Reference proteome</keyword>
<proteinExistence type="predicted"/>
<evidence type="ECO:0000313" key="1">
    <source>
        <dbReference type="EMBL" id="ANZ66632.1"/>
    </source>
</evidence>
<name>A0A1B2IX83_9LACO</name>
<dbReference type="Proteomes" id="UP000093267">
    <property type="component" value="Chromosome"/>
</dbReference>
<gene>
    <name evidence="1" type="ORF">AYR63_05435</name>
</gene>
<organism evidence="1 2">
    <name type="scientific">Secundilactobacillus paracollinoides</name>
    <dbReference type="NCBI Taxonomy" id="240427"/>
    <lineage>
        <taxon>Bacteria</taxon>
        <taxon>Bacillati</taxon>
        <taxon>Bacillota</taxon>
        <taxon>Bacilli</taxon>
        <taxon>Lactobacillales</taxon>
        <taxon>Lactobacillaceae</taxon>
        <taxon>Secundilactobacillus</taxon>
    </lineage>
</organism>
<protein>
    <submittedName>
        <fullName evidence="1">Uncharacterized protein</fullName>
    </submittedName>
</protein>
<dbReference type="KEGG" id="lpd:AYR62_14445"/>
<dbReference type="OrthoDB" id="9929849at2"/>